<dbReference type="Gene3D" id="3.30.565.10">
    <property type="entry name" value="Histidine kinase-like ATPase, C-terminal domain"/>
    <property type="match status" value="1"/>
</dbReference>
<dbReference type="Pfam" id="PF00672">
    <property type="entry name" value="HAMP"/>
    <property type="match status" value="1"/>
</dbReference>
<evidence type="ECO:0000259" key="12">
    <source>
        <dbReference type="PROSITE" id="PS50109"/>
    </source>
</evidence>
<organism evidence="14 15">
    <name type="scientific">Klebsiella grimontii</name>
    <dbReference type="NCBI Taxonomy" id="2058152"/>
    <lineage>
        <taxon>Bacteria</taxon>
        <taxon>Pseudomonadati</taxon>
        <taxon>Pseudomonadota</taxon>
        <taxon>Gammaproteobacteria</taxon>
        <taxon>Enterobacterales</taxon>
        <taxon>Enterobacteriaceae</taxon>
        <taxon>Klebsiella/Raoultella group</taxon>
        <taxon>Klebsiella</taxon>
    </lineage>
</organism>
<keyword evidence="11" id="KW-0472">Membrane</keyword>
<keyword evidence="11" id="KW-1133">Transmembrane helix</keyword>
<feature type="coiled-coil region" evidence="10">
    <location>
        <begin position="153"/>
        <end position="190"/>
    </location>
</feature>
<evidence type="ECO:0000256" key="3">
    <source>
        <dbReference type="ARBA" id="ARBA00012438"/>
    </source>
</evidence>
<evidence type="ECO:0000313" key="14">
    <source>
        <dbReference type="EMBL" id="MEM0627951.1"/>
    </source>
</evidence>
<dbReference type="Gene3D" id="1.10.287.130">
    <property type="match status" value="1"/>
</dbReference>
<keyword evidence="10" id="KW-0175">Coiled coil</keyword>
<evidence type="ECO:0000256" key="5">
    <source>
        <dbReference type="ARBA" id="ARBA00022679"/>
    </source>
</evidence>
<dbReference type="Pfam" id="PF02518">
    <property type="entry name" value="HATPase_c"/>
    <property type="match status" value="1"/>
</dbReference>
<proteinExistence type="predicted"/>
<comment type="caution">
    <text evidence="14">The sequence shown here is derived from an EMBL/GenBank/DDBJ whole genome shotgun (WGS) entry which is preliminary data.</text>
</comment>
<dbReference type="CDD" id="cd00075">
    <property type="entry name" value="HATPase"/>
    <property type="match status" value="1"/>
</dbReference>
<sequence length="420" mass="46554">SDENIRALDDWPSTITLRQTIDELLEIGMVKNKMPDTMRDYVTAQKALVDASRAREATLGRFRTLLEAQLGSSHQQMQMFNQRMGQIVRVSGGLILVATLLALLLAWVLNHYFIRSRLVKRFTALNQAVVQIGLGRTDATIPVYGRDELGRIAGLLRHTLGQLNAQKQQLEQEIGERKTIEADLRATQDELIQTAKLAVVGQTMTTLAHEINQPLNALSMYLFTAGRAIEQGQTAQARATLSKAEGLINRIDAIIRSLRQFTRRAELETPLHPVDLRQTFMVAWELLAMRHRPQQGTLVVPDETVWIRGDEVRVHQVLVNVLSNALDACPNAAKITVSWQMNGDTLSVLIADNGPGWPAALLPSLLKPFTTSKDVGLGIGLSICVSLMTQMEGTLRLASTLTRNACVVLQFNLTDAKDVE</sequence>
<dbReference type="InterPro" id="IPR036097">
    <property type="entry name" value="HisK_dim/P_sf"/>
</dbReference>
<feature type="domain" description="HAMP" evidence="13">
    <location>
        <begin position="116"/>
        <end position="168"/>
    </location>
</feature>
<dbReference type="PANTHER" id="PTHR43065:SF16">
    <property type="entry name" value="SENSORY HISTIDINE KINASE_PHOSPHATASE NTRB"/>
    <property type="match status" value="1"/>
</dbReference>
<dbReference type="SMART" id="SM00388">
    <property type="entry name" value="HisKA"/>
    <property type="match status" value="1"/>
</dbReference>
<dbReference type="InterPro" id="IPR004358">
    <property type="entry name" value="Sig_transdc_His_kin-like_C"/>
</dbReference>
<dbReference type="SMART" id="SM00387">
    <property type="entry name" value="HATPase_c"/>
    <property type="match status" value="1"/>
</dbReference>
<dbReference type="SMART" id="SM00304">
    <property type="entry name" value="HAMP"/>
    <property type="match status" value="1"/>
</dbReference>
<keyword evidence="15" id="KW-1185">Reference proteome</keyword>
<dbReference type="RefSeq" id="WP_422723777.1">
    <property type="nucleotide sequence ID" value="NZ_JBCGEK010000053.1"/>
</dbReference>
<dbReference type="InterPro" id="IPR005467">
    <property type="entry name" value="His_kinase_dom"/>
</dbReference>
<dbReference type="Gene3D" id="6.10.340.10">
    <property type="match status" value="1"/>
</dbReference>
<dbReference type="InterPro" id="IPR036890">
    <property type="entry name" value="HATPase_C_sf"/>
</dbReference>
<comment type="subcellular location">
    <subcellularLocation>
        <location evidence="2">Cell inner membrane</location>
        <topology evidence="2">Multi-pass membrane protein</topology>
    </subcellularLocation>
</comment>
<dbReference type="Pfam" id="PF00512">
    <property type="entry name" value="HisKA"/>
    <property type="match status" value="1"/>
</dbReference>
<evidence type="ECO:0000256" key="2">
    <source>
        <dbReference type="ARBA" id="ARBA00004429"/>
    </source>
</evidence>
<evidence type="ECO:0000313" key="15">
    <source>
        <dbReference type="Proteomes" id="UP001458070"/>
    </source>
</evidence>
<evidence type="ECO:0000256" key="7">
    <source>
        <dbReference type="ARBA" id="ARBA00022777"/>
    </source>
</evidence>
<keyword evidence="8" id="KW-0067">ATP-binding</keyword>
<evidence type="ECO:0000256" key="8">
    <source>
        <dbReference type="ARBA" id="ARBA00022840"/>
    </source>
</evidence>
<dbReference type="PRINTS" id="PR00344">
    <property type="entry name" value="BCTRLSENSOR"/>
</dbReference>
<evidence type="ECO:0000256" key="9">
    <source>
        <dbReference type="ARBA" id="ARBA00023012"/>
    </source>
</evidence>
<dbReference type="CDD" id="cd00082">
    <property type="entry name" value="HisKA"/>
    <property type="match status" value="1"/>
</dbReference>
<dbReference type="PROSITE" id="PS50109">
    <property type="entry name" value="HIS_KIN"/>
    <property type="match status" value="1"/>
</dbReference>
<reference evidence="14 15" key="1">
    <citation type="submission" date="2024-04" db="EMBL/GenBank/DDBJ databases">
        <title>Draft genome assemblies of urinary isolates.</title>
        <authorList>
            <person name="Appleberry H."/>
            <person name="Kula A."/>
            <person name="Wolfe A.J."/>
            <person name="Putonti C."/>
        </authorList>
    </citation>
    <scope>NUCLEOTIDE SEQUENCE [LARGE SCALE GENOMIC DNA]</scope>
    <source>
        <strain evidence="14 15">UMB12529</strain>
    </source>
</reference>
<dbReference type="GO" id="GO:0016301">
    <property type="term" value="F:kinase activity"/>
    <property type="evidence" value="ECO:0007669"/>
    <property type="project" value="UniProtKB-KW"/>
</dbReference>
<evidence type="ECO:0000256" key="4">
    <source>
        <dbReference type="ARBA" id="ARBA00022553"/>
    </source>
</evidence>
<keyword evidence="4" id="KW-0597">Phosphoprotein</keyword>
<dbReference type="InterPro" id="IPR003661">
    <property type="entry name" value="HisK_dim/P_dom"/>
</dbReference>
<keyword evidence="7 14" id="KW-0418">Kinase</keyword>
<feature type="non-terminal residue" evidence="14">
    <location>
        <position position="1"/>
    </location>
</feature>
<comment type="catalytic activity">
    <reaction evidence="1">
        <text>ATP + protein L-histidine = ADP + protein N-phospho-L-histidine.</text>
        <dbReference type="EC" id="2.7.13.3"/>
    </reaction>
</comment>
<dbReference type="InterPro" id="IPR003660">
    <property type="entry name" value="HAMP_dom"/>
</dbReference>
<protein>
    <recommendedName>
        <fullName evidence="3">histidine kinase</fullName>
        <ecNumber evidence="3">2.7.13.3</ecNumber>
    </recommendedName>
</protein>
<name>A0ABU9PAE1_9ENTR</name>
<keyword evidence="5" id="KW-0808">Transferase</keyword>
<dbReference type="SUPFAM" id="SSF47384">
    <property type="entry name" value="Homodimeric domain of signal transducing histidine kinase"/>
    <property type="match status" value="1"/>
</dbReference>
<keyword evidence="9" id="KW-0902">Two-component regulatory system</keyword>
<evidence type="ECO:0000256" key="6">
    <source>
        <dbReference type="ARBA" id="ARBA00022741"/>
    </source>
</evidence>
<dbReference type="EC" id="2.7.13.3" evidence="3"/>
<evidence type="ECO:0000259" key="13">
    <source>
        <dbReference type="PROSITE" id="PS50885"/>
    </source>
</evidence>
<gene>
    <name evidence="14" type="primary">pgtB</name>
    <name evidence="14" type="ORF">AAFL32_29200</name>
</gene>
<dbReference type="InterPro" id="IPR003594">
    <property type="entry name" value="HATPase_dom"/>
</dbReference>
<accession>A0ABU9PAE1</accession>
<feature type="domain" description="Histidine kinase" evidence="12">
    <location>
        <begin position="206"/>
        <end position="415"/>
    </location>
</feature>
<evidence type="ECO:0000256" key="1">
    <source>
        <dbReference type="ARBA" id="ARBA00000085"/>
    </source>
</evidence>
<keyword evidence="11" id="KW-0812">Transmembrane</keyword>
<feature type="transmembrane region" description="Helical" evidence="11">
    <location>
        <begin position="87"/>
        <end position="109"/>
    </location>
</feature>
<dbReference type="PANTHER" id="PTHR43065">
    <property type="entry name" value="SENSOR HISTIDINE KINASE"/>
    <property type="match status" value="1"/>
</dbReference>
<dbReference type="EMBL" id="JBCGEM010000054">
    <property type="protein sequence ID" value="MEM0627951.1"/>
    <property type="molecule type" value="Genomic_DNA"/>
</dbReference>
<dbReference type="SUPFAM" id="SSF55874">
    <property type="entry name" value="ATPase domain of HSP90 chaperone/DNA topoisomerase II/histidine kinase"/>
    <property type="match status" value="1"/>
</dbReference>
<dbReference type="PROSITE" id="PS50885">
    <property type="entry name" value="HAMP"/>
    <property type="match status" value="1"/>
</dbReference>
<dbReference type="Proteomes" id="UP001458070">
    <property type="component" value="Unassembled WGS sequence"/>
</dbReference>
<evidence type="ECO:0000256" key="11">
    <source>
        <dbReference type="SAM" id="Phobius"/>
    </source>
</evidence>
<evidence type="ECO:0000256" key="10">
    <source>
        <dbReference type="SAM" id="Coils"/>
    </source>
</evidence>
<keyword evidence="6" id="KW-0547">Nucleotide-binding</keyword>